<accession>A0A5D9C8C7</accession>
<evidence type="ECO:0000313" key="2">
    <source>
        <dbReference type="Proteomes" id="UP000322077"/>
    </source>
</evidence>
<dbReference type="EMBL" id="VTOU01000002">
    <property type="protein sequence ID" value="TZG27340.1"/>
    <property type="molecule type" value="Genomic_DNA"/>
</dbReference>
<keyword evidence="2" id="KW-1185">Reference proteome</keyword>
<dbReference type="AlphaFoldDB" id="A0A5D9C8C7"/>
<reference evidence="1 2" key="1">
    <citation type="submission" date="2019-08" db="EMBL/GenBank/DDBJ databases">
        <authorList>
            <person name="Wang G."/>
            <person name="Xu Z."/>
        </authorList>
    </citation>
    <scope>NUCLEOTIDE SEQUENCE [LARGE SCALE GENOMIC DNA]</scope>
    <source>
        <strain evidence="1 2">ZX</strain>
    </source>
</reference>
<evidence type="ECO:0000313" key="1">
    <source>
        <dbReference type="EMBL" id="TZG27340.1"/>
    </source>
</evidence>
<gene>
    <name evidence="1" type="ORF">FYJ91_06940</name>
</gene>
<organism evidence="1 2">
    <name type="scientific">Sphingomonas montanisoli</name>
    <dbReference type="NCBI Taxonomy" id="2606412"/>
    <lineage>
        <taxon>Bacteria</taxon>
        <taxon>Pseudomonadati</taxon>
        <taxon>Pseudomonadota</taxon>
        <taxon>Alphaproteobacteria</taxon>
        <taxon>Sphingomonadales</taxon>
        <taxon>Sphingomonadaceae</taxon>
        <taxon>Sphingomonas</taxon>
    </lineage>
</organism>
<name>A0A5D9C8C7_9SPHN</name>
<protein>
    <submittedName>
        <fullName evidence="1">WYL domain-containing protein</fullName>
    </submittedName>
</protein>
<dbReference type="RefSeq" id="WP_149521554.1">
    <property type="nucleotide sequence ID" value="NZ_VTOU01000002.1"/>
</dbReference>
<proteinExistence type="predicted"/>
<comment type="caution">
    <text evidence="1">The sequence shown here is derived from an EMBL/GenBank/DDBJ whole genome shotgun (WGS) entry which is preliminary data.</text>
</comment>
<sequence length="96" mass="10636">MTDAKIILQAIANNQCIVVTYNRMQLKLAPHILYSRHGAPFLDAVAVEREGKELSDPRLGTFKLAGLQDVAIIERSFKFMIGFDASDPKYAEAPAD</sequence>
<dbReference type="Proteomes" id="UP000322077">
    <property type="component" value="Unassembled WGS sequence"/>
</dbReference>